<accession>A0A3L8S7T0</accession>
<sequence>MPNSLGKVLLSLFFLVLALSPSGVKAWEMEEEEAEDVSYPAAMGFGFSSHPPRAASLGAFLRVGTSALLSKELKDISNPALPENPGSHLHLPSSCTHIQLLERSDSLPCSNDRH</sequence>
<comment type="caution">
    <text evidence="2">The sequence shown here is derived from an EMBL/GenBank/DDBJ whole genome shotgun (WGS) entry which is preliminary data.</text>
</comment>
<evidence type="ECO:0000313" key="2">
    <source>
        <dbReference type="EMBL" id="RLV98311.1"/>
    </source>
</evidence>
<dbReference type="Proteomes" id="UP000276834">
    <property type="component" value="Unassembled WGS sequence"/>
</dbReference>
<proteinExistence type="predicted"/>
<gene>
    <name evidence="2" type="ORF">DV515_00010930</name>
</gene>
<feature type="chain" id="PRO_5018191941" evidence="1">
    <location>
        <begin position="27"/>
        <end position="114"/>
    </location>
</feature>
<keyword evidence="1" id="KW-0732">Signal</keyword>
<keyword evidence="3" id="KW-1185">Reference proteome</keyword>
<feature type="signal peptide" evidence="1">
    <location>
        <begin position="1"/>
        <end position="26"/>
    </location>
</feature>
<dbReference type="EMBL" id="QUSF01000043">
    <property type="protein sequence ID" value="RLV98311.1"/>
    <property type="molecule type" value="Genomic_DNA"/>
</dbReference>
<evidence type="ECO:0000256" key="1">
    <source>
        <dbReference type="SAM" id="SignalP"/>
    </source>
</evidence>
<name>A0A3L8S7T0_CHLGU</name>
<reference evidence="2 3" key="1">
    <citation type="journal article" date="2018" name="Proc. R. Soc. B">
        <title>A non-coding region near Follistatin controls head colour polymorphism in the Gouldian finch.</title>
        <authorList>
            <person name="Toomey M.B."/>
            <person name="Marques C.I."/>
            <person name="Andrade P."/>
            <person name="Araujo P.M."/>
            <person name="Sabatino S."/>
            <person name="Gazda M.A."/>
            <person name="Afonso S."/>
            <person name="Lopes R.J."/>
            <person name="Corbo J.C."/>
            <person name="Carneiro M."/>
        </authorList>
    </citation>
    <scope>NUCLEOTIDE SEQUENCE [LARGE SCALE GENOMIC DNA]</scope>
    <source>
        <strain evidence="2">Red01</strain>
        <tissue evidence="2">Muscle</tissue>
    </source>
</reference>
<protein>
    <submittedName>
        <fullName evidence="2">Uncharacterized protein</fullName>
    </submittedName>
</protein>
<dbReference type="AlphaFoldDB" id="A0A3L8S7T0"/>
<organism evidence="2 3">
    <name type="scientific">Chloebia gouldiae</name>
    <name type="common">Gouldian finch</name>
    <name type="synonym">Erythrura gouldiae</name>
    <dbReference type="NCBI Taxonomy" id="44316"/>
    <lineage>
        <taxon>Eukaryota</taxon>
        <taxon>Metazoa</taxon>
        <taxon>Chordata</taxon>
        <taxon>Craniata</taxon>
        <taxon>Vertebrata</taxon>
        <taxon>Euteleostomi</taxon>
        <taxon>Archelosauria</taxon>
        <taxon>Archosauria</taxon>
        <taxon>Dinosauria</taxon>
        <taxon>Saurischia</taxon>
        <taxon>Theropoda</taxon>
        <taxon>Coelurosauria</taxon>
        <taxon>Aves</taxon>
        <taxon>Neognathae</taxon>
        <taxon>Neoaves</taxon>
        <taxon>Telluraves</taxon>
        <taxon>Australaves</taxon>
        <taxon>Passeriformes</taxon>
        <taxon>Passeroidea</taxon>
        <taxon>Passeridae</taxon>
        <taxon>Chloebia</taxon>
    </lineage>
</organism>
<evidence type="ECO:0000313" key="3">
    <source>
        <dbReference type="Proteomes" id="UP000276834"/>
    </source>
</evidence>